<evidence type="ECO:0000313" key="3">
    <source>
        <dbReference type="EMBL" id="KAF2809415.1"/>
    </source>
</evidence>
<evidence type="ECO:0000256" key="1">
    <source>
        <dbReference type="SAM" id="Coils"/>
    </source>
</evidence>
<feature type="compositionally biased region" description="Polar residues" evidence="2">
    <location>
        <begin position="47"/>
        <end position="56"/>
    </location>
</feature>
<evidence type="ECO:0000313" key="4">
    <source>
        <dbReference type="Proteomes" id="UP000504636"/>
    </source>
</evidence>
<reference evidence="5" key="2">
    <citation type="submission" date="2020-04" db="EMBL/GenBank/DDBJ databases">
        <authorList>
            <consortium name="NCBI Genome Project"/>
        </authorList>
    </citation>
    <scope>NUCLEOTIDE SEQUENCE</scope>
    <source>
        <strain evidence="5">CBS 304.34</strain>
    </source>
</reference>
<feature type="compositionally biased region" description="Low complexity" evidence="2">
    <location>
        <begin position="36"/>
        <end position="46"/>
    </location>
</feature>
<reference evidence="5" key="3">
    <citation type="submission" date="2025-04" db="UniProtKB">
        <authorList>
            <consortium name="RefSeq"/>
        </authorList>
    </citation>
    <scope>IDENTIFICATION</scope>
    <source>
        <strain evidence="5">CBS 304.34</strain>
    </source>
</reference>
<feature type="coiled-coil region" evidence="1">
    <location>
        <begin position="70"/>
        <end position="122"/>
    </location>
</feature>
<feature type="compositionally biased region" description="Polar residues" evidence="2">
    <location>
        <begin position="8"/>
        <end position="22"/>
    </location>
</feature>
<dbReference type="GeneID" id="54454910"/>
<dbReference type="Proteomes" id="UP000504636">
    <property type="component" value="Unplaced"/>
</dbReference>
<sequence length="216" mass="24100">MPFFGRSNAETVPATTTTNNEVPNRRRSMFGRKDNTANTTITHTTHQNSPTRNSGTGLLHRHEDASIESAKQSLFRAEKAERNADEALNQAKIAVRNAREHVKRLEREAAEEARLAKIKQKQAHVIGKRGKALGPCLNNHPHRALSSSPSPRHLNTCSAYTCLSCLRSMRLLFLQANERITLIFFCSHLSGFTFAECIPAFEHERGERGIGCTILA</sequence>
<dbReference type="OrthoDB" id="3211582at2759"/>
<organism evidence="3">
    <name type="scientific">Mytilinidion resinicola</name>
    <dbReference type="NCBI Taxonomy" id="574789"/>
    <lineage>
        <taxon>Eukaryota</taxon>
        <taxon>Fungi</taxon>
        <taxon>Dikarya</taxon>
        <taxon>Ascomycota</taxon>
        <taxon>Pezizomycotina</taxon>
        <taxon>Dothideomycetes</taxon>
        <taxon>Pleosporomycetidae</taxon>
        <taxon>Mytilinidiales</taxon>
        <taxon>Mytilinidiaceae</taxon>
        <taxon>Mytilinidion</taxon>
    </lineage>
</organism>
<evidence type="ECO:0000313" key="5">
    <source>
        <dbReference type="RefSeq" id="XP_033576379.1"/>
    </source>
</evidence>
<dbReference type="RefSeq" id="XP_033576379.1">
    <property type="nucleotide sequence ID" value="XM_033714017.1"/>
</dbReference>
<dbReference type="EMBL" id="MU003701">
    <property type="protein sequence ID" value="KAF2809415.1"/>
    <property type="molecule type" value="Genomic_DNA"/>
</dbReference>
<gene>
    <name evidence="3 5" type="ORF">BDZ99DRAFT_28307</name>
</gene>
<name>A0A6A6YN69_9PEZI</name>
<keyword evidence="1" id="KW-0175">Coiled coil</keyword>
<keyword evidence="4" id="KW-1185">Reference proteome</keyword>
<dbReference type="AlphaFoldDB" id="A0A6A6YN69"/>
<reference evidence="3 5" key="1">
    <citation type="journal article" date="2020" name="Stud. Mycol.">
        <title>101 Dothideomycetes genomes: a test case for predicting lifestyles and emergence of pathogens.</title>
        <authorList>
            <person name="Haridas S."/>
            <person name="Albert R."/>
            <person name="Binder M."/>
            <person name="Bloem J."/>
            <person name="Labutti K."/>
            <person name="Salamov A."/>
            <person name="Andreopoulos B."/>
            <person name="Baker S."/>
            <person name="Barry K."/>
            <person name="Bills G."/>
            <person name="Bluhm B."/>
            <person name="Cannon C."/>
            <person name="Castanera R."/>
            <person name="Culley D."/>
            <person name="Daum C."/>
            <person name="Ezra D."/>
            <person name="Gonzalez J."/>
            <person name="Henrissat B."/>
            <person name="Kuo A."/>
            <person name="Liang C."/>
            <person name="Lipzen A."/>
            <person name="Lutzoni F."/>
            <person name="Magnuson J."/>
            <person name="Mondo S."/>
            <person name="Nolan M."/>
            <person name="Ohm R."/>
            <person name="Pangilinan J."/>
            <person name="Park H.-J."/>
            <person name="Ramirez L."/>
            <person name="Alfaro M."/>
            <person name="Sun H."/>
            <person name="Tritt A."/>
            <person name="Yoshinaga Y."/>
            <person name="Zwiers L.-H."/>
            <person name="Turgeon B."/>
            <person name="Goodwin S."/>
            <person name="Spatafora J."/>
            <person name="Crous P."/>
            <person name="Grigoriev I."/>
        </authorList>
    </citation>
    <scope>NUCLEOTIDE SEQUENCE</scope>
    <source>
        <strain evidence="3 5">CBS 304.34</strain>
    </source>
</reference>
<accession>A0A6A6YN69</accession>
<protein>
    <submittedName>
        <fullName evidence="3 5">Uncharacterized protein</fullName>
    </submittedName>
</protein>
<evidence type="ECO:0000256" key="2">
    <source>
        <dbReference type="SAM" id="MobiDB-lite"/>
    </source>
</evidence>
<proteinExistence type="predicted"/>
<feature type="region of interest" description="Disordered" evidence="2">
    <location>
        <begin position="1"/>
        <end position="58"/>
    </location>
</feature>